<keyword evidence="2" id="KW-1185">Reference proteome</keyword>
<name>A0A2W1BSW6_HELAM</name>
<dbReference type="Proteomes" id="UP000249218">
    <property type="component" value="Unassembled WGS sequence"/>
</dbReference>
<dbReference type="EMBL" id="KZ149947">
    <property type="protein sequence ID" value="PZC76725.1"/>
    <property type="molecule type" value="Genomic_DNA"/>
</dbReference>
<accession>A0A2W1BSW6</accession>
<gene>
    <name evidence="1" type="primary">HaOG204169</name>
    <name evidence="1" type="ORF">B5X24_HaOG204169</name>
</gene>
<reference evidence="1 2" key="1">
    <citation type="journal article" date="2017" name="BMC Biol.">
        <title>Genomic innovations, transcriptional plasticity and gene loss underlying the evolution and divergence of two highly polyphagous and invasive Helicoverpa pest species.</title>
        <authorList>
            <person name="Pearce S.L."/>
            <person name="Clarke D.F."/>
            <person name="East P.D."/>
            <person name="Elfekih S."/>
            <person name="Gordon K.H."/>
            <person name="Jermiin L.S."/>
            <person name="McGaughran A."/>
            <person name="Oakeshott J.G."/>
            <person name="Papanikolaou A."/>
            <person name="Perera O.P."/>
            <person name="Rane R.V."/>
            <person name="Richards S."/>
            <person name="Tay W.T."/>
            <person name="Walsh T.K."/>
            <person name="Anderson A."/>
            <person name="Anderson C.J."/>
            <person name="Asgari S."/>
            <person name="Board P.G."/>
            <person name="Bretschneider A."/>
            <person name="Campbell P.M."/>
            <person name="Chertemps T."/>
            <person name="Christeller J.T."/>
            <person name="Coppin C.W."/>
            <person name="Downes S.J."/>
            <person name="Duan G."/>
            <person name="Farnsworth C.A."/>
            <person name="Good R.T."/>
            <person name="Han L.B."/>
            <person name="Han Y.C."/>
            <person name="Hatje K."/>
            <person name="Horne I."/>
            <person name="Huang Y.P."/>
            <person name="Hughes D.S."/>
            <person name="Jacquin-Joly E."/>
            <person name="James W."/>
            <person name="Jhangiani S."/>
            <person name="Kollmar M."/>
            <person name="Kuwar S.S."/>
            <person name="Li S."/>
            <person name="Liu N.Y."/>
            <person name="Maibeche M.T."/>
            <person name="Miller J.R."/>
            <person name="Montagne N."/>
            <person name="Perry T."/>
            <person name="Qu J."/>
            <person name="Song S.V."/>
            <person name="Sutton G.G."/>
            <person name="Vogel H."/>
            <person name="Walenz B.P."/>
            <person name="Xu W."/>
            <person name="Zhang H.J."/>
            <person name="Zou Z."/>
            <person name="Batterham P."/>
            <person name="Edwards O.R."/>
            <person name="Feyereisen R."/>
            <person name="Gibbs R.A."/>
            <person name="Heckel D.G."/>
            <person name="McGrath A."/>
            <person name="Robin C."/>
            <person name="Scherer S.E."/>
            <person name="Worley K.C."/>
            <person name="Wu Y.D."/>
        </authorList>
    </citation>
    <scope>NUCLEOTIDE SEQUENCE [LARGE SCALE GENOMIC DNA]</scope>
    <source>
        <strain evidence="1">Harm_GR_Male_#8</strain>
        <tissue evidence="1">Whole organism</tissue>
    </source>
</reference>
<sequence length="88" mass="10507">MSFDNNCDGYYSKYFDERPKLIYDYCLKSDLDYKRSQTLPRNLGSSVDYRGKVYPQRSVCFYGLDDEEETCHRPRKTFVVTADIEPHR</sequence>
<proteinExistence type="predicted"/>
<protein>
    <submittedName>
        <fullName evidence="1">Uncharacterized protein</fullName>
    </submittedName>
</protein>
<evidence type="ECO:0000313" key="2">
    <source>
        <dbReference type="Proteomes" id="UP000249218"/>
    </source>
</evidence>
<evidence type="ECO:0000313" key="1">
    <source>
        <dbReference type="EMBL" id="PZC76725.1"/>
    </source>
</evidence>
<organism evidence="1 2">
    <name type="scientific">Helicoverpa armigera</name>
    <name type="common">Cotton bollworm</name>
    <name type="synonym">Heliothis armigera</name>
    <dbReference type="NCBI Taxonomy" id="29058"/>
    <lineage>
        <taxon>Eukaryota</taxon>
        <taxon>Metazoa</taxon>
        <taxon>Ecdysozoa</taxon>
        <taxon>Arthropoda</taxon>
        <taxon>Hexapoda</taxon>
        <taxon>Insecta</taxon>
        <taxon>Pterygota</taxon>
        <taxon>Neoptera</taxon>
        <taxon>Endopterygota</taxon>
        <taxon>Lepidoptera</taxon>
        <taxon>Glossata</taxon>
        <taxon>Ditrysia</taxon>
        <taxon>Noctuoidea</taxon>
        <taxon>Noctuidae</taxon>
        <taxon>Heliothinae</taxon>
        <taxon>Helicoverpa</taxon>
    </lineage>
</organism>
<dbReference type="AlphaFoldDB" id="A0A2W1BSW6"/>